<comment type="caution">
    <text evidence="1">The sequence shown here is derived from an EMBL/GenBank/DDBJ whole genome shotgun (WGS) entry which is preliminary data.</text>
</comment>
<organism evidence="1 2">
    <name type="scientific">Anoxybacteroides rupiense</name>
    <dbReference type="NCBI Taxonomy" id="311460"/>
    <lineage>
        <taxon>Bacteria</taxon>
        <taxon>Bacillati</taxon>
        <taxon>Bacillota</taxon>
        <taxon>Bacilli</taxon>
        <taxon>Bacillales</taxon>
        <taxon>Anoxybacillaceae</taxon>
        <taxon>Anoxybacteroides</taxon>
    </lineage>
</organism>
<keyword evidence="2" id="KW-1185">Reference proteome</keyword>
<evidence type="ECO:0000313" key="2">
    <source>
        <dbReference type="Proteomes" id="UP001213979"/>
    </source>
</evidence>
<protein>
    <submittedName>
        <fullName evidence="1">Uncharacterized protein</fullName>
    </submittedName>
</protein>
<name>A0ABT5W9J9_9BACL</name>
<dbReference type="Proteomes" id="UP001213979">
    <property type="component" value="Unassembled WGS sequence"/>
</dbReference>
<evidence type="ECO:0000313" key="1">
    <source>
        <dbReference type="EMBL" id="MDE8564776.1"/>
    </source>
</evidence>
<accession>A0ABT5W9J9</accession>
<sequence length="43" mass="4843">MMHCPKCTDSLQRMFRRKPVARLFSLSVLVGLAQVQPDLGGVR</sequence>
<gene>
    <name evidence="1" type="ORF">PNH38_12970</name>
</gene>
<reference evidence="1 2" key="1">
    <citation type="submission" date="2023-01" db="EMBL/GenBank/DDBJ databases">
        <title>Genome-based reclassification of Anoxybacillus geothermalis as a later heterotypic synonym of Anoxybacillus rupiensis.</title>
        <authorList>
            <person name="Inan Bektas K."/>
            <person name="Canakci S."/>
            <person name="Belduz A.A."/>
            <person name="Guler H.H."/>
        </authorList>
    </citation>
    <scope>NUCLEOTIDE SEQUENCE [LARGE SCALE GENOMIC DNA]</scope>
    <source>
        <strain evidence="1 2">DSM 17127</strain>
    </source>
</reference>
<proteinExistence type="predicted"/>
<dbReference type="EMBL" id="JAQOTG010000013">
    <property type="protein sequence ID" value="MDE8564776.1"/>
    <property type="molecule type" value="Genomic_DNA"/>
</dbReference>